<accession>A0ABV6ZIC5</accession>
<dbReference type="InterPro" id="IPR036515">
    <property type="entry name" value="Transposase_17_sf"/>
</dbReference>
<feature type="domain" description="Transposase IS200-like" evidence="1">
    <location>
        <begin position="2"/>
        <end position="116"/>
    </location>
</feature>
<sequence length="121" mass="13616">MIPGLPHHVTQRGNGRQRTFSGAEDYAFYRDCLVAHCQAAGVEVWAWCLMPNHVHLILVPADPDGLRRALAPTDWRYAGHVHARERRTGHFGQGRYGAVAMDEMHLLHAVRYVSLNPVRPG</sequence>
<name>A0ABV6ZIC5_9HYPH</name>
<evidence type="ECO:0000259" key="1">
    <source>
        <dbReference type="SMART" id="SM01321"/>
    </source>
</evidence>
<dbReference type="Gene3D" id="3.30.70.1290">
    <property type="entry name" value="Transposase IS200-like"/>
    <property type="match status" value="1"/>
</dbReference>
<dbReference type="Pfam" id="PF01797">
    <property type="entry name" value="Y1_Tnp"/>
    <property type="match status" value="1"/>
</dbReference>
<organism evidence="2 3">
    <name type="scientific">Labrys neptuniae</name>
    <dbReference type="NCBI Taxonomy" id="376174"/>
    <lineage>
        <taxon>Bacteria</taxon>
        <taxon>Pseudomonadati</taxon>
        <taxon>Pseudomonadota</taxon>
        <taxon>Alphaproteobacteria</taxon>
        <taxon>Hyphomicrobiales</taxon>
        <taxon>Xanthobacteraceae</taxon>
        <taxon>Labrys</taxon>
    </lineage>
</organism>
<dbReference type="Proteomes" id="UP001595190">
    <property type="component" value="Unassembled WGS sequence"/>
</dbReference>
<protein>
    <submittedName>
        <fullName evidence="2">Transposase</fullName>
    </submittedName>
</protein>
<evidence type="ECO:0000313" key="2">
    <source>
        <dbReference type="EMBL" id="MFC2251950.1"/>
    </source>
</evidence>
<dbReference type="SMART" id="SM01321">
    <property type="entry name" value="Y1_Tnp"/>
    <property type="match status" value="1"/>
</dbReference>
<dbReference type="PANTHER" id="PTHR34322:SF2">
    <property type="entry name" value="TRANSPOSASE IS200-LIKE DOMAIN-CONTAINING PROTEIN"/>
    <property type="match status" value="1"/>
</dbReference>
<proteinExistence type="predicted"/>
<comment type="caution">
    <text evidence="2">The sequence shown here is derived from an EMBL/GenBank/DDBJ whole genome shotgun (WGS) entry which is preliminary data.</text>
</comment>
<evidence type="ECO:0000313" key="3">
    <source>
        <dbReference type="Proteomes" id="UP001595190"/>
    </source>
</evidence>
<dbReference type="PANTHER" id="PTHR34322">
    <property type="entry name" value="TRANSPOSASE, Y1_TNP DOMAIN-CONTAINING"/>
    <property type="match status" value="1"/>
</dbReference>
<gene>
    <name evidence="2" type="ORF">ACETRX_20110</name>
</gene>
<dbReference type="InterPro" id="IPR002686">
    <property type="entry name" value="Transposase_17"/>
</dbReference>
<reference evidence="2 3" key="1">
    <citation type="submission" date="2024-09" db="EMBL/GenBank/DDBJ databases">
        <title>Description of Labrys sedimenti sp. nov., isolated from a diclofenac-degrading enrichment culture, and genome-based reclassification of Labrys portucalensis as a later heterotypic synonym of Labrys neptuniae.</title>
        <authorList>
            <person name="Tancsics A."/>
            <person name="Csepanyi A."/>
        </authorList>
    </citation>
    <scope>NUCLEOTIDE SEQUENCE [LARGE SCALE GENOMIC DNA]</scope>
    <source>
        <strain evidence="2 3">LMG 23412</strain>
    </source>
</reference>
<dbReference type="SUPFAM" id="SSF143422">
    <property type="entry name" value="Transposase IS200-like"/>
    <property type="match status" value="1"/>
</dbReference>
<dbReference type="RefSeq" id="WP_394312498.1">
    <property type="nucleotide sequence ID" value="NZ_JBHGPK010000008.1"/>
</dbReference>
<dbReference type="EMBL" id="JBHGPK010000008">
    <property type="protein sequence ID" value="MFC2251950.1"/>
    <property type="molecule type" value="Genomic_DNA"/>
</dbReference>